<feature type="compositionally biased region" description="Basic residues" evidence="6">
    <location>
        <begin position="28"/>
        <end position="37"/>
    </location>
</feature>
<keyword evidence="2" id="KW-0813">Transport</keyword>
<reference evidence="8 9" key="1">
    <citation type="submission" date="2016-01" db="EMBL/GenBank/DDBJ databases">
        <title>Whole genome sequence and analysis of Micromonospora rosaria DSM 803, which can produce antibacterial substance rosamicin.</title>
        <authorList>
            <person name="Yang H."/>
            <person name="He X."/>
            <person name="Zhu D."/>
        </authorList>
    </citation>
    <scope>NUCLEOTIDE SEQUENCE [LARGE SCALE GENOMIC DNA]</scope>
    <source>
        <strain evidence="8 9">DSM 803</strain>
    </source>
</reference>
<feature type="transmembrane region" description="Helical" evidence="7">
    <location>
        <begin position="417"/>
        <end position="437"/>
    </location>
</feature>
<evidence type="ECO:0000256" key="7">
    <source>
        <dbReference type="SAM" id="Phobius"/>
    </source>
</evidence>
<feature type="transmembrane region" description="Helical" evidence="7">
    <location>
        <begin position="118"/>
        <end position="147"/>
    </location>
</feature>
<evidence type="ECO:0000256" key="6">
    <source>
        <dbReference type="SAM" id="MobiDB-lite"/>
    </source>
</evidence>
<feature type="transmembrane region" description="Helical" evidence="7">
    <location>
        <begin position="216"/>
        <end position="235"/>
    </location>
</feature>
<protein>
    <recommendedName>
        <fullName evidence="10">Divalent metal cation transporter</fullName>
    </recommendedName>
</protein>
<gene>
    <name evidence="8" type="ORF">AWW66_01660</name>
</gene>
<dbReference type="GO" id="GO:0005886">
    <property type="term" value="C:plasma membrane"/>
    <property type="evidence" value="ECO:0007669"/>
    <property type="project" value="TreeGrafter"/>
</dbReference>
<evidence type="ECO:0000256" key="2">
    <source>
        <dbReference type="ARBA" id="ARBA00022448"/>
    </source>
</evidence>
<accession>A0A136PZH2</accession>
<keyword evidence="3 7" id="KW-0812">Transmembrane</keyword>
<feature type="transmembrane region" description="Helical" evidence="7">
    <location>
        <begin position="377"/>
        <end position="397"/>
    </location>
</feature>
<dbReference type="Pfam" id="PF01566">
    <property type="entry name" value="Nramp"/>
    <property type="match status" value="1"/>
</dbReference>
<evidence type="ECO:0008006" key="10">
    <source>
        <dbReference type="Google" id="ProtNLM"/>
    </source>
</evidence>
<evidence type="ECO:0000313" key="9">
    <source>
        <dbReference type="Proteomes" id="UP000070620"/>
    </source>
</evidence>
<dbReference type="EMBL" id="LRQV01000003">
    <property type="protein sequence ID" value="KXK63694.1"/>
    <property type="molecule type" value="Genomic_DNA"/>
</dbReference>
<keyword evidence="5 7" id="KW-0472">Membrane</keyword>
<dbReference type="GO" id="GO:0015086">
    <property type="term" value="F:cadmium ion transmembrane transporter activity"/>
    <property type="evidence" value="ECO:0007669"/>
    <property type="project" value="TreeGrafter"/>
</dbReference>
<name>A0A136PZH2_9ACTN</name>
<comment type="subcellular location">
    <subcellularLocation>
        <location evidence="1">Membrane</location>
        <topology evidence="1">Multi-pass membrane protein</topology>
    </subcellularLocation>
</comment>
<evidence type="ECO:0000256" key="4">
    <source>
        <dbReference type="ARBA" id="ARBA00022989"/>
    </source>
</evidence>
<dbReference type="InterPro" id="IPR001046">
    <property type="entry name" value="NRAMP_fam"/>
</dbReference>
<feature type="transmembrane region" description="Helical" evidence="7">
    <location>
        <begin position="352"/>
        <end position="371"/>
    </location>
</feature>
<feature type="transmembrane region" description="Helical" evidence="7">
    <location>
        <begin position="256"/>
        <end position="278"/>
    </location>
</feature>
<feature type="region of interest" description="Disordered" evidence="6">
    <location>
        <begin position="15"/>
        <end position="37"/>
    </location>
</feature>
<feature type="transmembrane region" description="Helical" evidence="7">
    <location>
        <begin position="153"/>
        <end position="169"/>
    </location>
</feature>
<dbReference type="PANTHER" id="PTHR11706:SF33">
    <property type="entry name" value="NATURAL RESISTANCE-ASSOCIATED MACROPHAGE PROTEIN 2"/>
    <property type="match status" value="1"/>
</dbReference>
<evidence type="ECO:0000313" key="8">
    <source>
        <dbReference type="EMBL" id="KXK63694.1"/>
    </source>
</evidence>
<dbReference type="PANTHER" id="PTHR11706">
    <property type="entry name" value="SOLUTE CARRIER PROTEIN FAMILY 11 MEMBER"/>
    <property type="match status" value="1"/>
</dbReference>
<dbReference type="GO" id="GO:0005384">
    <property type="term" value="F:manganese ion transmembrane transporter activity"/>
    <property type="evidence" value="ECO:0007669"/>
    <property type="project" value="TreeGrafter"/>
</dbReference>
<sequence length="442" mass="46138">MAGWLSRCLPVRASRVTQQPARPEPGPRHRHPHRRRAPRFRLRLWGPGLISGAADTDPTTVTTLVVVGASTTFGLAWLTLLMMPALVVVQILATRVGVLSGRDLQKAVRDGYGRTASVVLLISIVAVNIVTIAADVAAGAAAIGLLVGVESRWLIPAFAVAVLTLLLIGRYDEVEHVLKVVMLGLLAYAAAAVLAHPDWLAVARGSLVPAVPLTSAHIASALAIVGTTLTSYMYVWQTIEQVEQPCTHEQLKVREGDAITGAGLAVVIFWSILVASGATLGTHHEQVTTAEQAAQALRPLAGPFASELFAVGLLASAIIAVPVILSTGAYATASAFGWERGLSRTPRQAPRFYTIVVAQTVAGVALAASGIGAIKLLFVAGLVAGVATPLGLVMLALTAGNTSLVGSAPIHWRLRAAAWLIAALVTTVSLTFVAQQLHLIPG</sequence>
<keyword evidence="4 7" id="KW-1133">Transmembrane helix</keyword>
<comment type="caution">
    <text evidence="8">The sequence shown here is derived from an EMBL/GenBank/DDBJ whole genome shotgun (WGS) entry which is preliminary data.</text>
</comment>
<proteinExistence type="predicted"/>
<evidence type="ECO:0000256" key="3">
    <source>
        <dbReference type="ARBA" id="ARBA00022692"/>
    </source>
</evidence>
<feature type="transmembrane region" description="Helical" evidence="7">
    <location>
        <begin position="308"/>
        <end position="331"/>
    </location>
</feature>
<dbReference type="AlphaFoldDB" id="A0A136PZH2"/>
<keyword evidence="9" id="KW-1185">Reference proteome</keyword>
<organism evidence="8 9">
    <name type="scientific">Micromonospora rosaria</name>
    <dbReference type="NCBI Taxonomy" id="47874"/>
    <lineage>
        <taxon>Bacteria</taxon>
        <taxon>Bacillati</taxon>
        <taxon>Actinomycetota</taxon>
        <taxon>Actinomycetes</taxon>
        <taxon>Micromonosporales</taxon>
        <taxon>Micromonosporaceae</taxon>
        <taxon>Micromonospora</taxon>
    </lineage>
</organism>
<dbReference type="Proteomes" id="UP000070620">
    <property type="component" value="Unassembled WGS sequence"/>
</dbReference>
<evidence type="ECO:0000256" key="5">
    <source>
        <dbReference type="ARBA" id="ARBA00023136"/>
    </source>
</evidence>
<feature type="transmembrane region" description="Helical" evidence="7">
    <location>
        <begin position="176"/>
        <end position="196"/>
    </location>
</feature>
<feature type="transmembrane region" description="Helical" evidence="7">
    <location>
        <begin position="75"/>
        <end position="98"/>
    </location>
</feature>
<dbReference type="GO" id="GO:0034755">
    <property type="term" value="P:iron ion transmembrane transport"/>
    <property type="evidence" value="ECO:0007669"/>
    <property type="project" value="TreeGrafter"/>
</dbReference>
<evidence type="ECO:0000256" key="1">
    <source>
        <dbReference type="ARBA" id="ARBA00004141"/>
    </source>
</evidence>